<evidence type="ECO:0000259" key="9">
    <source>
        <dbReference type="PROSITE" id="PS51176"/>
    </source>
</evidence>
<dbReference type="Proteomes" id="UP000523196">
    <property type="component" value="Unassembled WGS sequence"/>
</dbReference>
<dbReference type="UniPathway" id="UPA00122">
    <property type="reaction ID" value="UER00961"/>
</dbReference>
<dbReference type="GO" id="GO:0006571">
    <property type="term" value="P:tyrosine biosynthetic process"/>
    <property type="evidence" value="ECO:0007669"/>
    <property type="project" value="UniProtKB-UniPathway"/>
</dbReference>
<dbReference type="InterPro" id="IPR046825">
    <property type="entry name" value="PDH_C"/>
</dbReference>
<dbReference type="Gene3D" id="3.30.70.260">
    <property type="match status" value="1"/>
</dbReference>
<feature type="domain" description="ACT" evidence="10">
    <location>
        <begin position="305"/>
        <end position="377"/>
    </location>
</feature>
<evidence type="ECO:0000256" key="7">
    <source>
        <dbReference type="ARBA" id="ARBA00023141"/>
    </source>
</evidence>
<dbReference type="InterPro" id="IPR046826">
    <property type="entry name" value="PDH_N"/>
</dbReference>
<evidence type="ECO:0000313" key="12">
    <source>
        <dbReference type="Proteomes" id="UP000523196"/>
    </source>
</evidence>
<dbReference type="SUPFAM" id="SSF51735">
    <property type="entry name" value="NAD(P)-binding Rossmann-fold domains"/>
    <property type="match status" value="1"/>
</dbReference>
<dbReference type="Gene3D" id="3.40.50.720">
    <property type="entry name" value="NAD(P)-binding Rossmann-like Domain"/>
    <property type="match status" value="1"/>
</dbReference>
<evidence type="ECO:0000256" key="4">
    <source>
        <dbReference type="ARBA" id="ARBA00022498"/>
    </source>
</evidence>
<name>A0A7W3Y4Q8_9GAMM</name>
<gene>
    <name evidence="11" type="ORF">H4F98_02160</name>
</gene>
<dbReference type="GO" id="GO:0004665">
    <property type="term" value="F:prephenate dehydrogenase (NADP+) activity"/>
    <property type="evidence" value="ECO:0007669"/>
    <property type="project" value="InterPro"/>
</dbReference>
<sequence>MTPLPGPSGTAPVVGIVGRRGAYGRWLQHFLETRMGLRVIGRDPAGDEALSIEELVTRADVLVFSAPIRLTPALIAEYARAARGREAGCLWMDLTSIKQGPVEALLASRAEVVGLHPMAAPPLIPTLQGRVMAVCPARLDRWRTWLDGFLAATRAECIEVTPGHHDRAMALVQGLTHASHMAQAAVLRRQAPALGGLEALRPLRTVGHALDRIVSARMLAGNPGIYADIQFDNPHVLPAVELMAEAVGFLRDQLRRGDAEARQALRTRLLEESASFFGAPALAAGSHDFDRLGYLLADLESPDFLSVFLPEDAPGSLCRLLHVFEEHAVNIESIHSSRSPEGELHFRIGLDRRSLDDLPADTLARVAKALETRGIGRVTAGHRGD</sequence>
<evidence type="ECO:0000256" key="1">
    <source>
        <dbReference type="ARBA" id="ARBA00005067"/>
    </source>
</evidence>
<dbReference type="Pfam" id="PF02153">
    <property type="entry name" value="PDH_N"/>
    <property type="match status" value="1"/>
</dbReference>
<evidence type="ECO:0000256" key="6">
    <source>
        <dbReference type="ARBA" id="ARBA00023027"/>
    </source>
</evidence>
<dbReference type="GO" id="GO:0008977">
    <property type="term" value="F:prephenate dehydrogenase (NAD+) activity"/>
    <property type="evidence" value="ECO:0007669"/>
    <property type="project" value="UniProtKB-EC"/>
</dbReference>
<dbReference type="EC" id="1.3.1.12" evidence="2"/>
<evidence type="ECO:0000256" key="3">
    <source>
        <dbReference type="ARBA" id="ARBA00016891"/>
    </source>
</evidence>
<feature type="domain" description="Prephenate/arogenate dehydrogenase" evidence="9">
    <location>
        <begin position="12"/>
        <end position="284"/>
    </location>
</feature>
<dbReference type="EMBL" id="JACHTF010000002">
    <property type="protein sequence ID" value="MBB1059372.1"/>
    <property type="molecule type" value="Genomic_DNA"/>
</dbReference>
<dbReference type="InterPro" id="IPR002912">
    <property type="entry name" value="ACT_dom"/>
</dbReference>
<dbReference type="PROSITE" id="PS51176">
    <property type="entry name" value="PDH_ADH"/>
    <property type="match status" value="1"/>
</dbReference>
<dbReference type="InterPro" id="IPR050812">
    <property type="entry name" value="Preph/Arog_dehydrog"/>
</dbReference>
<keyword evidence="7" id="KW-0028">Amino-acid biosynthesis</keyword>
<dbReference type="Pfam" id="PF20463">
    <property type="entry name" value="PDH_C"/>
    <property type="match status" value="1"/>
</dbReference>
<evidence type="ECO:0000259" key="10">
    <source>
        <dbReference type="PROSITE" id="PS51671"/>
    </source>
</evidence>
<proteinExistence type="predicted"/>
<dbReference type="SUPFAM" id="SSF55021">
    <property type="entry name" value="ACT-like"/>
    <property type="match status" value="1"/>
</dbReference>
<dbReference type="Pfam" id="PF01842">
    <property type="entry name" value="ACT"/>
    <property type="match status" value="1"/>
</dbReference>
<dbReference type="RefSeq" id="WP_182685021.1">
    <property type="nucleotide sequence ID" value="NZ_JACHTF010000002.1"/>
</dbReference>
<keyword evidence="4" id="KW-0827">Tyrosine biosynthesis</keyword>
<dbReference type="PROSITE" id="PS51671">
    <property type="entry name" value="ACT"/>
    <property type="match status" value="1"/>
</dbReference>
<keyword evidence="5" id="KW-0560">Oxidoreductase</keyword>
<dbReference type="Gene3D" id="1.10.3660.10">
    <property type="entry name" value="6-phosphogluconate dehydrogenase C-terminal like domain"/>
    <property type="match status" value="1"/>
</dbReference>
<dbReference type="PANTHER" id="PTHR21363:SF0">
    <property type="entry name" value="PREPHENATE DEHYDROGENASE [NADP(+)]"/>
    <property type="match status" value="1"/>
</dbReference>
<dbReference type="GO" id="GO:0070403">
    <property type="term" value="F:NAD+ binding"/>
    <property type="evidence" value="ECO:0007669"/>
    <property type="project" value="InterPro"/>
</dbReference>
<evidence type="ECO:0000256" key="5">
    <source>
        <dbReference type="ARBA" id="ARBA00023002"/>
    </source>
</evidence>
<keyword evidence="12" id="KW-1185">Reference proteome</keyword>
<dbReference type="SUPFAM" id="SSF48179">
    <property type="entry name" value="6-phosphogluconate dehydrogenase C-terminal domain-like"/>
    <property type="match status" value="1"/>
</dbReference>
<evidence type="ECO:0000256" key="2">
    <source>
        <dbReference type="ARBA" id="ARBA00012068"/>
    </source>
</evidence>
<dbReference type="PANTHER" id="PTHR21363">
    <property type="entry name" value="PREPHENATE DEHYDROGENASE"/>
    <property type="match status" value="1"/>
</dbReference>
<dbReference type="AlphaFoldDB" id="A0A7W3Y4Q8"/>
<dbReference type="NCBIfam" id="NF006457">
    <property type="entry name" value="PRK08818.1"/>
    <property type="match status" value="1"/>
</dbReference>
<comment type="pathway">
    <text evidence="1">Amino-acid biosynthesis; L-tyrosine biosynthesis; (4-hydroxyphenyl)pyruvate from prephenate (NAD(+) route): step 1/1.</text>
</comment>
<keyword evidence="6" id="KW-0520">NAD</keyword>
<evidence type="ECO:0000313" key="11">
    <source>
        <dbReference type="EMBL" id="MBB1059372.1"/>
    </source>
</evidence>
<dbReference type="InterPro" id="IPR003099">
    <property type="entry name" value="Prephen_DH"/>
</dbReference>
<evidence type="ECO:0000256" key="8">
    <source>
        <dbReference type="ARBA" id="ARBA00049260"/>
    </source>
</evidence>
<accession>A0A7W3Y4Q8</accession>
<keyword evidence="7" id="KW-0057">Aromatic amino acid biosynthesis</keyword>
<comment type="catalytic activity">
    <reaction evidence="8">
        <text>prephenate + NAD(+) = 3-(4-hydroxyphenyl)pyruvate + CO2 + NADH</text>
        <dbReference type="Rhea" id="RHEA:13869"/>
        <dbReference type="ChEBI" id="CHEBI:16526"/>
        <dbReference type="ChEBI" id="CHEBI:29934"/>
        <dbReference type="ChEBI" id="CHEBI:36242"/>
        <dbReference type="ChEBI" id="CHEBI:57540"/>
        <dbReference type="ChEBI" id="CHEBI:57945"/>
        <dbReference type="EC" id="1.3.1.12"/>
    </reaction>
</comment>
<dbReference type="InterPro" id="IPR045865">
    <property type="entry name" value="ACT-like_dom_sf"/>
</dbReference>
<comment type="caution">
    <text evidence="11">The sequence shown here is derived from an EMBL/GenBank/DDBJ whole genome shotgun (WGS) entry which is preliminary data.</text>
</comment>
<dbReference type="InterPro" id="IPR008927">
    <property type="entry name" value="6-PGluconate_DH-like_C_sf"/>
</dbReference>
<reference evidence="11 12" key="1">
    <citation type="submission" date="2020-08" db="EMBL/GenBank/DDBJ databases">
        <authorList>
            <person name="Xu S."/>
            <person name="Li A."/>
        </authorList>
    </citation>
    <scope>NUCLEOTIDE SEQUENCE [LARGE SCALE GENOMIC DNA]</scope>
    <source>
        <strain evidence="11 12">119BY6-57</strain>
    </source>
</reference>
<dbReference type="InterPro" id="IPR036291">
    <property type="entry name" value="NAD(P)-bd_dom_sf"/>
</dbReference>
<protein>
    <recommendedName>
        <fullName evidence="3">Prephenate dehydrogenase</fullName>
        <ecNumber evidence="2">1.3.1.12</ecNumber>
    </recommendedName>
</protein>
<organism evidence="11 12">
    <name type="scientific">Marilutibacter spongiae</name>
    <dbReference type="NCBI Taxonomy" id="2025720"/>
    <lineage>
        <taxon>Bacteria</taxon>
        <taxon>Pseudomonadati</taxon>
        <taxon>Pseudomonadota</taxon>
        <taxon>Gammaproteobacteria</taxon>
        <taxon>Lysobacterales</taxon>
        <taxon>Lysobacteraceae</taxon>
        <taxon>Marilutibacter</taxon>
    </lineage>
</organism>